<evidence type="ECO:0000256" key="1">
    <source>
        <dbReference type="ARBA" id="ARBA00004123"/>
    </source>
</evidence>
<accession>A0A8K0K8E7</accession>
<evidence type="ECO:0000256" key="2">
    <source>
        <dbReference type="ARBA" id="ARBA00005892"/>
    </source>
</evidence>
<dbReference type="EMBL" id="KZ308477">
    <property type="protein sequence ID" value="KAG8230311.1"/>
    <property type="molecule type" value="Genomic_DNA"/>
</dbReference>
<reference evidence="5" key="1">
    <citation type="submission" date="2013-04" db="EMBL/GenBank/DDBJ databases">
        <authorList>
            <person name="Qu J."/>
            <person name="Murali S.C."/>
            <person name="Bandaranaike D."/>
            <person name="Bellair M."/>
            <person name="Blankenburg K."/>
            <person name="Chao H."/>
            <person name="Dinh H."/>
            <person name="Doddapaneni H."/>
            <person name="Downs B."/>
            <person name="Dugan-Rocha S."/>
            <person name="Elkadiri S."/>
            <person name="Gnanaolivu R.D."/>
            <person name="Hernandez B."/>
            <person name="Javaid M."/>
            <person name="Jayaseelan J.C."/>
            <person name="Lee S."/>
            <person name="Li M."/>
            <person name="Ming W."/>
            <person name="Munidasa M."/>
            <person name="Muniz J."/>
            <person name="Nguyen L."/>
            <person name="Ongeri F."/>
            <person name="Osuji N."/>
            <person name="Pu L.-L."/>
            <person name="Puazo M."/>
            <person name="Qu C."/>
            <person name="Quiroz J."/>
            <person name="Raj R."/>
            <person name="Weissenberger G."/>
            <person name="Xin Y."/>
            <person name="Zou X."/>
            <person name="Han Y."/>
            <person name="Richards S."/>
            <person name="Worley K."/>
            <person name="Muzny D."/>
            <person name="Gibbs R."/>
        </authorList>
    </citation>
    <scope>NUCLEOTIDE SEQUENCE</scope>
    <source>
        <strain evidence="5">Sampled in the wild</strain>
    </source>
</reference>
<gene>
    <name evidence="5" type="ORF">J437_LFUL000581</name>
</gene>
<dbReference type="GO" id="GO:0017056">
    <property type="term" value="F:structural constituent of nuclear pore"/>
    <property type="evidence" value="ECO:0007669"/>
    <property type="project" value="TreeGrafter"/>
</dbReference>
<keyword evidence="6" id="KW-1185">Reference proteome</keyword>
<comment type="similarity">
    <text evidence="2">Belongs to the NUP186/NUP192/NUP205 family.</text>
</comment>
<dbReference type="Proteomes" id="UP000792457">
    <property type="component" value="Unassembled WGS sequence"/>
</dbReference>
<dbReference type="PANTHER" id="PTHR31344:SF0">
    <property type="entry name" value="NUCLEAR PORE COMPLEX PROTEIN NUP205"/>
    <property type="match status" value="1"/>
</dbReference>
<evidence type="ECO:0000256" key="4">
    <source>
        <dbReference type="ARBA" id="ARBA00023242"/>
    </source>
</evidence>
<evidence type="ECO:0000313" key="5">
    <source>
        <dbReference type="EMBL" id="KAG8230311.1"/>
    </source>
</evidence>
<keyword evidence="4" id="KW-0539">Nucleus</keyword>
<name>A0A8K0K8E7_LADFU</name>
<organism evidence="5 6">
    <name type="scientific">Ladona fulva</name>
    <name type="common">Scarce chaser dragonfly</name>
    <name type="synonym">Libellula fulva</name>
    <dbReference type="NCBI Taxonomy" id="123851"/>
    <lineage>
        <taxon>Eukaryota</taxon>
        <taxon>Metazoa</taxon>
        <taxon>Ecdysozoa</taxon>
        <taxon>Arthropoda</taxon>
        <taxon>Hexapoda</taxon>
        <taxon>Insecta</taxon>
        <taxon>Pterygota</taxon>
        <taxon>Palaeoptera</taxon>
        <taxon>Odonata</taxon>
        <taxon>Epiprocta</taxon>
        <taxon>Anisoptera</taxon>
        <taxon>Libelluloidea</taxon>
        <taxon>Libellulidae</taxon>
        <taxon>Ladona</taxon>
    </lineage>
</organism>
<sequence>MKLTLLEEEDNLIDSAVKLCVFEFFHRTVLGNTSIYKEEFFLRRLHGLLADFIILHPTKVRELRRAADDTARTIQAYTQEGLEPPANLQYHFESFLCSVGRLHEQDPLGLQLSLDFWPRSTLTDPRHGTAAHILSTAHILGSSDGRGALWRFVRQCGWGDSPHPLPPALFVPYLLMLKGLSSSPRAAAQCFAFLRQQSLQPSPVLIPEGRDATALSGMGPVPSSPISWDHFFRSLHRYLCNLRVELPPAADTVYGQRTAGGAGLPIISRGITPLELEGLHAVLALLTTIAEQDESSRLALAENPSWRAVQSLLGLVTCPVPIPLKARLLLALAALATTSPSSESKKESVVTTLVWHHLEASQILITVPTTSCYQPRGVQTELEEVESRNEEYPLTIAMLHLLDTLTGPVGTPSTSTVPPLLGMGTRNPGMEPYLQYIISSVFLPFGTRSYRNPEDKWLVCRLCLRLFLKFLRQYKPSSEDFAKRFVEVREANASGAGTGLVTTTSLSPPPGFMLMIHLHSKSELLRLILSIIDEVGSYLDDGDSRTSESKRERRLMEGCALGCLRVLRRALILQPRFTSLLSATSEDPVLLTGLDRLLLAANPRSGKHDHLLNIARYLYTSIMYLTP</sequence>
<proteinExistence type="inferred from homology"/>
<comment type="caution">
    <text evidence="5">The sequence shown here is derived from an EMBL/GenBank/DDBJ whole genome shotgun (WGS) entry which is preliminary data.</text>
</comment>
<protein>
    <submittedName>
        <fullName evidence="5">Uncharacterized protein</fullName>
    </submittedName>
</protein>
<reference evidence="5" key="2">
    <citation type="submission" date="2017-10" db="EMBL/GenBank/DDBJ databases">
        <title>Ladona fulva Genome sequencing and assembly.</title>
        <authorList>
            <person name="Murali S."/>
            <person name="Richards S."/>
            <person name="Bandaranaike D."/>
            <person name="Bellair M."/>
            <person name="Blankenburg K."/>
            <person name="Chao H."/>
            <person name="Dinh H."/>
            <person name="Doddapaneni H."/>
            <person name="Dugan-Rocha S."/>
            <person name="Elkadiri S."/>
            <person name="Gnanaolivu R."/>
            <person name="Hernandez B."/>
            <person name="Skinner E."/>
            <person name="Javaid M."/>
            <person name="Lee S."/>
            <person name="Li M."/>
            <person name="Ming W."/>
            <person name="Munidasa M."/>
            <person name="Muniz J."/>
            <person name="Nguyen L."/>
            <person name="Hughes D."/>
            <person name="Osuji N."/>
            <person name="Pu L.-L."/>
            <person name="Puazo M."/>
            <person name="Qu C."/>
            <person name="Quiroz J."/>
            <person name="Raj R."/>
            <person name="Weissenberger G."/>
            <person name="Xin Y."/>
            <person name="Zou X."/>
            <person name="Han Y."/>
            <person name="Worley K."/>
            <person name="Muzny D."/>
            <person name="Gibbs R."/>
        </authorList>
    </citation>
    <scope>NUCLEOTIDE SEQUENCE</scope>
    <source>
        <strain evidence="5">Sampled in the wild</strain>
    </source>
</reference>
<evidence type="ECO:0000313" key="6">
    <source>
        <dbReference type="Proteomes" id="UP000792457"/>
    </source>
</evidence>
<dbReference type="AlphaFoldDB" id="A0A8K0K8E7"/>
<evidence type="ECO:0000256" key="3">
    <source>
        <dbReference type="ARBA" id="ARBA00022448"/>
    </source>
</evidence>
<dbReference type="Pfam" id="PF11894">
    <property type="entry name" value="Nup192"/>
    <property type="match status" value="1"/>
</dbReference>
<dbReference type="GO" id="GO:0044611">
    <property type="term" value="C:nuclear pore inner ring"/>
    <property type="evidence" value="ECO:0007669"/>
    <property type="project" value="TreeGrafter"/>
</dbReference>
<dbReference type="OrthoDB" id="2019644at2759"/>
<dbReference type="PANTHER" id="PTHR31344">
    <property type="entry name" value="NUCLEAR PORE COMPLEX PROTEIN NUP205"/>
    <property type="match status" value="1"/>
</dbReference>
<dbReference type="InterPro" id="IPR021827">
    <property type="entry name" value="Nup186/Nup192/Nup205"/>
</dbReference>
<dbReference type="GO" id="GO:0006999">
    <property type="term" value="P:nuclear pore organization"/>
    <property type="evidence" value="ECO:0007669"/>
    <property type="project" value="TreeGrafter"/>
</dbReference>
<keyword evidence="3" id="KW-0813">Transport</keyword>
<comment type="subcellular location">
    <subcellularLocation>
        <location evidence="1">Nucleus</location>
    </subcellularLocation>
</comment>